<evidence type="ECO:0000313" key="1">
    <source>
        <dbReference type="EMBL" id="KAI3764026.1"/>
    </source>
</evidence>
<sequence>MENAHVGFEIRRRFLPFILITLAVSVINVGSQSSSNDAAVMQALKNNLQPLSSLDWSDPNPCNWDNVKCSKDNRVTGIQLGHQNLNGALPQTLNNLTQLQVLEFQHNQLTGPLPSLSGLTQLQNVLLNNNNFSSLPIDFFDGMSSLQNLYLDYNAFTAWSIPDSLKIASNLRIFSATSTNLIGKIPDIFDAGTFSGLGTLRLALNSLEGGLPDSFSGSPVQSLWLNAQKSTSRLNGSIDVLKNMTQLTEVWLHTNSFSGPLPEFSGLNKLQNLSLRDNSFTGPVPASLLGLKSLKFVNLTKNMFQGPTPKFDNSVAVDMIGIDTFCLPDPGVPCDSRVNILLAVAESVGYPKLFANNWKGNDPCNSWMGITCSNDGNITVVNFRKMGLTGTVSSNFSEIKSLQKLILADNNLTGVIPNELKYLPNLVELDVSNNQLYGQIPPFNENVKVKSDGNTNIGKIGPIVTPNSPSNRPPDSPNSGGTSPGTWVVVGSVIGGVFVVFLAGLLGFCIYRAKKKPSDSGGPGNPPCQHTMVIHPRHSGSDGDGVKITIAGQTANQASTETNTHTTGTPSDVHIVETGNMVISIQVLKNVTNNFNQNNILGKGGFGTVYKGELHDGTKIAVKRMESGALTETGINEFLSEISVLTKVRHRHLVALLGYCLDGNERLLVYEYMPQGTLSRYLFNKGNEDLKPLLWSKRLVIALDVARGVEYLHGLAQQSFIHRDLKPSNILLGDDFRAKVADFGLVRLAPDGKGSIATKLAGTFGYLAPEYAVTGRVTTKVDVFSFGVILMELITGRQALDETQPDESVHLVQWFKKMHISKDTFRNAIDPSLDLDEDGLASVTTVAELAGHCCAREPYQRPDMSHAVNVLSSLAELWKPSEPDADDIYGIDLNTTLPQIVKKWQMLEGMSGFDNSMVFGSDENTETSIPIGPSGFGDTFRSHEGR</sequence>
<protein>
    <submittedName>
        <fullName evidence="1">Uncharacterized protein</fullName>
    </submittedName>
</protein>
<accession>A0ACB9EZ69</accession>
<proteinExistence type="predicted"/>
<dbReference type="Proteomes" id="UP001055811">
    <property type="component" value="Linkage Group LG03"/>
</dbReference>
<keyword evidence="2" id="KW-1185">Reference proteome</keyword>
<name>A0ACB9EZ69_CICIN</name>
<organism evidence="1 2">
    <name type="scientific">Cichorium intybus</name>
    <name type="common">Chicory</name>
    <dbReference type="NCBI Taxonomy" id="13427"/>
    <lineage>
        <taxon>Eukaryota</taxon>
        <taxon>Viridiplantae</taxon>
        <taxon>Streptophyta</taxon>
        <taxon>Embryophyta</taxon>
        <taxon>Tracheophyta</taxon>
        <taxon>Spermatophyta</taxon>
        <taxon>Magnoliopsida</taxon>
        <taxon>eudicotyledons</taxon>
        <taxon>Gunneridae</taxon>
        <taxon>Pentapetalae</taxon>
        <taxon>asterids</taxon>
        <taxon>campanulids</taxon>
        <taxon>Asterales</taxon>
        <taxon>Asteraceae</taxon>
        <taxon>Cichorioideae</taxon>
        <taxon>Cichorieae</taxon>
        <taxon>Cichoriinae</taxon>
        <taxon>Cichorium</taxon>
    </lineage>
</organism>
<evidence type="ECO:0000313" key="2">
    <source>
        <dbReference type="Proteomes" id="UP001055811"/>
    </source>
</evidence>
<reference evidence="2" key="1">
    <citation type="journal article" date="2022" name="Mol. Ecol. Resour.">
        <title>The genomes of chicory, endive, great burdock and yacon provide insights into Asteraceae palaeo-polyploidization history and plant inulin production.</title>
        <authorList>
            <person name="Fan W."/>
            <person name="Wang S."/>
            <person name="Wang H."/>
            <person name="Wang A."/>
            <person name="Jiang F."/>
            <person name="Liu H."/>
            <person name="Zhao H."/>
            <person name="Xu D."/>
            <person name="Zhang Y."/>
        </authorList>
    </citation>
    <scope>NUCLEOTIDE SEQUENCE [LARGE SCALE GENOMIC DNA]</scope>
    <source>
        <strain evidence="2">cv. Punajuju</strain>
    </source>
</reference>
<gene>
    <name evidence="1" type="ORF">L2E82_14026</name>
</gene>
<comment type="caution">
    <text evidence="1">The sequence shown here is derived from an EMBL/GenBank/DDBJ whole genome shotgun (WGS) entry which is preliminary data.</text>
</comment>
<reference evidence="1 2" key="2">
    <citation type="journal article" date="2022" name="Mol. Ecol. Resour.">
        <title>The genomes of chicory, endive, great burdock and yacon provide insights into Asteraceae paleo-polyploidization history and plant inulin production.</title>
        <authorList>
            <person name="Fan W."/>
            <person name="Wang S."/>
            <person name="Wang H."/>
            <person name="Wang A."/>
            <person name="Jiang F."/>
            <person name="Liu H."/>
            <person name="Zhao H."/>
            <person name="Xu D."/>
            <person name="Zhang Y."/>
        </authorList>
    </citation>
    <scope>NUCLEOTIDE SEQUENCE [LARGE SCALE GENOMIC DNA]</scope>
    <source>
        <strain evidence="2">cv. Punajuju</strain>
        <tissue evidence="1">Leaves</tissue>
    </source>
</reference>
<dbReference type="EMBL" id="CM042011">
    <property type="protein sequence ID" value="KAI3764026.1"/>
    <property type="molecule type" value="Genomic_DNA"/>
</dbReference>